<dbReference type="GO" id="GO:0006402">
    <property type="term" value="P:mRNA catabolic process"/>
    <property type="evidence" value="ECO:0007669"/>
    <property type="project" value="TreeGrafter"/>
</dbReference>
<dbReference type="STRING" id="6280.A0A0N4TCK2"/>
<dbReference type="Proteomes" id="UP000278627">
    <property type="component" value="Unassembled WGS sequence"/>
</dbReference>
<dbReference type="AlphaFoldDB" id="A0A0N4TCK2"/>
<feature type="region of interest" description="Disordered" evidence="1">
    <location>
        <begin position="35"/>
        <end position="56"/>
    </location>
</feature>
<sequence length="191" mass="21770">MVMETIANSHTHALHKINRNGGFGAAGHHQYFNNLHCMQGNPQQGNGSNQQRNIQQNQKTRKPFFMPYMSLDAVNRGIANGDLIKGILRVNQRNYEESFVDNPMGDEQQDILILGVHDRNRALHGDIVVVRIKDRNCWVVRDALYEAWRGGNLKASVDDNGKPLTIPPIKRNDYEVELSPAELLDVNYFFM</sequence>
<dbReference type="GO" id="GO:0010587">
    <property type="term" value="P:miRNA catabolic process"/>
    <property type="evidence" value="ECO:0007669"/>
    <property type="project" value="TreeGrafter"/>
</dbReference>
<dbReference type="EMBL" id="UZAD01004725">
    <property type="protein sequence ID" value="VDN87087.1"/>
    <property type="molecule type" value="Genomic_DNA"/>
</dbReference>
<name>A0A0N4TCK2_BRUPA</name>
<keyword evidence="4" id="KW-1185">Reference proteome</keyword>
<dbReference type="InterPro" id="IPR050180">
    <property type="entry name" value="RNR_Ribonuclease"/>
</dbReference>
<dbReference type="GO" id="GO:0000175">
    <property type="term" value="F:3'-5'-RNA exonuclease activity"/>
    <property type="evidence" value="ECO:0007669"/>
    <property type="project" value="TreeGrafter"/>
</dbReference>
<evidence type="ECO:0000313" key="3">
    <source>
        <dbReference type="EMBL" id="VDN87087.1"/>
    </source>
</evidence>
<accession>A0A0N4TCK2</accession>
<dbReference type="InterPro" id="IPR012340">
    <property type="entry name" value="NA-bd_OB-fold"/>
</dbReference>
<dbReference type="Pfam" id="PF17216">
    <property type="entry name" value="Rrp44_CSD1"/>
    <property type="match status" value="1"/>
</dbReference>
<organism evidence="5">
    <name type="scientific">Brugia pahangi</name>
    <name type="common">Filarial nematode worm</name>
    <dbReference type="NCBI Taxonomy" id="6280"/>
    <lineage>
        <taxon>Eukaryota</taxon>
        <taxon>Metazoa</taxon>
        <taxon>Ecdysozoa</taxon>
        <taxon>Nematoda</taxon>
        <taxon>Chromadorea</taxon>
        <taxon>Rhabditida</taxon>
        <taxon>Spirurina</taxon>
        <taxon>Spiruromorpha</taxon>
        <taxon>Filarioidea</taxon>
        <taxon>Onchocercidae</taxon>
        <taxon>Brugia</taxon>
    </lineage>
</organism>
<reference evidence="3 4" key="2">
    <citation type="submission" date="2018-11" db="EMBL/GenBank/DDBJ databases">
        <authorList>
            <consortium name="Pathogen Informatics"/>
        </authorList>
    </citation>
    <scope>NUCLEOTIDE SEQUENCE [LARGE SCALE GENOMIC DNA]</scope>
</reference>
<feature type="compositionally biased region" description="Low complexity" evidence="1">
    <location>
        <begin position="39"/>
        <end position="56"/>
    </location>
</feature>
<reference evidence="5" key="1">
    <citation type="submission" date="2017-02" db="UniProtKB">
        <authorList>
            <consortium name="WormBaseParasite"/>
        </authorList>
    </citation>
    <scope>IDENTIFICATION</scope>
</reference>
<dbReference type="PANTHER" id="PTHR23355:SF9">
    <property type="entry name" value="DIS3-LIKE EXONUCLEASE 2"/>
    <property type="match status" value="1"/>
</dbReference>
<dbReference type="Gene3D" id="2.40.50.690">
    <property type="match status" value="1"/>
</dbReference>
<gene>
    <name evidence="3" type="ORF">BPAG_LOCUS5901</name>
</gene>
<evidence type="ECO:0000259" key="2">
    <source>
        <dbReference type="Pfam" id="PF17216"/>
    </source>
</evidence>
<protein>
    <submittedName>
        <fullName evidence="5">Rrp44_CSD1 domain-containing protein</fullName>
    </submittedName>
</protein>
<evidence type="ECO:0000256" key="1">
    <source>
        <dbReference type="SAM" id="MobiDB-lite"/>
    </source>
</evidence>
<dbReference type="PANTHER" id="PTHR23355">
    <property type="entry name" value="RIBONUCLEASE"/>
    <property type="match status" value="1"/>
</dbReference>
<evidence type="ECO:0000313" key="5">
    <source>
        <dbReference type="WBParaSite" id="BPAG_0000594001-mRNA-1"/>
    </source>
</evidence>
<evidence type="ECO:0000313" key="4">
    <source>
        <dbReference type="Proteomes" id="UP000278627"/>
    </source>
</evidence>
<feature type="domain" description="CSD1" evidence="2">
    <location>
        <begin position="65"/>
        <end position="139"/>
    </location>
</feature>
<proteinExistence type="predicted"/>
<dbReference type="WBParaSite" id="BPAG_0000594001-mRNA-1">
    <property type="protein sequence ID" value="BPAG_0000594001-mRNA-1"/>
    <property type="gene ID" value="BPAG_0000594001"/>
</dbReference>
<dbReference type="SUPFAM" id="SSF50249">
    <property type="entry name" value="Nucleic acid-binding proteins"/>
    <property type="match status" value="1"/>
</dbReference>
<dbReference type="InterPro" id="IPR033771">
    <property type="entry name" value="Rrp44_CSD1"/>
</dbReference>
<dbReference type="GO" id="GO:0000932">
    <property type="term" value="C:P-body"/>
    <property type="evidence" value="ECO:0007669"/>
    <property type="project" value="TreeGrafter"/>
</dbReference>